<sequence length="180" mass="18666">MSGIVLWITGLPCAGKSTLAARAQAAARRERLPAVLLDGDAVRAALLPAPGYDAAGRDQFEATLARLAALIASQGFAVLVAATAHRRAWRDAARAMAPAFAEVHVATPLGVCERRDAKGLYAAARAGRVHHLPGLDARYEPPLSPEVTATGGEDALAVQRMVALARAALTARQVPGPPPT</sequence>
<accession>A0A7I9VHV7</accession>
<evidence type="ECO:0000259" key="2">
    <source>
        <dbReference type="Pfam" id="PF01583"/>
    </source>
</evidence>
<dbReference type="GO" id="GO:0010134">
    <property type="term" value="P:sulfate assimilation via adenylyl sulfate reduction"/>
    <property type="evidence" value="ECO:0007669"/>
    <property type="project" value="TreeGrafter"/>
</dbReference>
<dbReference type="GO" id="GO:0005737">
    <property type="term" value="C:cytoplasm"/>
    <property type="evidence" value="ECO:0007669"/>
    <property type="project" value="TreeGrafter"/>
</dbReference>
<feature type="domain" description="APS kinase" evidence="2">
    <location>
        <begin position="3"/>
        <end position="148"/>
    </location>
</feature>
<organism evidence="3 4">
    <name type="scientific">Anaeromyxobacter diazotrophicus</name>
    <dbReference type="NCBI Taxonomy" id="2590199"/>
    <lineage>
        <taxon>Bacteria</taxon>
        <taxon>Pseudomonadati</taxon>
        <taxon>Myxococcota</taxon>
        <taxon>Myxococcia</taxon>
        <taxon>Myxococcales</taxon>
        <taxon>Cystobacterineae</taxon>
        <taxon>Anaeromyxobacteraceae</taxon>
        <taxon>Anaeromyxobacter</taxon>
    </lineage>
</organism>
<dbReference type="RefSeq" id="WP_176063078.1">
    <property type="nucleotide sequence ID" value="NZ_BJTG01000002.1"/>
</dbReference>
<dbReference type="AlphaFoldDB" id="A0A7I9VHV7"/>
<dbReference type="Proteomes" id="UP000503640">
    <property type="component" value="Unassembled WGS sequence"/>
</dbReference>
<keyword evidence="3" id="KW-0418">Kinase</keyword>
<dbReference type="PANTHER" id="PTHR42700">
    <property type="entry name" value="SULFATE ADENYLYLTRANSFERASE"/>
    <property type="match status" value="1"/>
</dbReference>
<comment type="caution">
    <text evidence="3">The sequence shown here is derived from an EMBL/GenBank/DDBJ whole genome shotgun (WGS) entry which is preliminary data.</text>
</comment>
<name>A0A7I9VHV7_9BACT</name>
<dbReference type="Pfam" id="PF01583">
    <property type="entry name" value="APS_kinase"/>
    <property type="match status" value="1"/>
</dbReference>
<proteinExistence type="predicted"/>
<evidence type="ECO:0000313" key="4">
    <source>
        <dbReference type="Proteomes" id="UP000503640"/>
    </source>
</evidence>
<dbReference type="EMBL" id="BJTG01000002">
    <property type="protein sequence ID" value="GEJ55992.1"/>
    <property type="molecule type" value="Genomic_DNA"/>
</dbReference>
<dbReference type="GO" id="GO:0016301">
    <property type="term" value="F:kinase activity"/>
    <property type="evidence" value="ECO:0007669"/>
    <property type="project" value="UniProtKB-KW"/>
</dbReference>
<evidence type="ECO:0000313" key="3">
    <source>
        <dbReference type="EMBL" id="GEJ55992.1"/>
    </source>
</evidence>
<evidence type="ECO:0000256" key="1">
    <source>
        <dbReference type="ARBA" id="ARBA00022679"/>
    </source>
</evidence>
<dbReference type="GO" id="GO:0019379">
    <property type="term" value="P:sulfate assimilation, phosphoadenylyl sulfate reduction by phosphoadenylyl-sulfate reductase (thioredoxin)"/>
    <property type="evidence" value="ECO:0007669"/>
    <property type="project" value="TreeGrafter"/>
</dbReference>
<gene>
    <name evidence="3" type="primary">cysC</name>
    <name evidence="3" type="ORF">AMYX_07330</name>
</gene>
<dbReference type="SUPFAM" id="SSF52540">
    <property type="entry name" value="P-loop containing nucleoside triphosphate hydrolases"/>
    <property type="match status" value="1"/>
</dbReference>
<protein>
    <submittedName>
        <fullName evidence="3">Adenylyl-sulfate kinase</fullName>
    </submittedName>
</protein>
<dbReference type="InterPro" id="IPR059117">
    <property type="entry name" value="APS_kinase_dom"/>
</dbReference>
<keyword evidence="1" id="KW-0808">Transferase</keyword>
<dbReference type="InterPro" id="IPR027417">
    <property type="entry name" value="P-loop_NTPase"/>
</dbReference>
<dbReference type="Gene3D" id="3.40.50.300">
    <property type="entry name" value="P-loop containing nucleotide triphosphate hydrolases"/>
    <property type="match status" value="1"/>
</dbReference>
<dbReference type="GO" id="GO:0004781">
    <property type="term" value="F:sulfate adenylyltransferase (ATP) activity"/>
    <property type="evidence" value="ECO:0007669"/>
    <property type="project" value="TreeGrafter"/>
</dbReference>
<dbReference type="InterPro" id="IPR050512">
    <property type="entry name" value="Sulf_AdTrans/APS_kinase"/>
</dbReference>
<dbReference type="PANTHER" id="PTHR42700:SF1">
    <property type="entry name" value="SULFATE ADENYLYLTRANSFERASE"/>
    <property type="match status" value="1"/>
</dbReference>
<keyword evidence="4" id="KW-1185">Reference proteome</keyword>
<reference evidence="4" key="1">
    <citation type="journal article" date="2020" name="Appl. Environ. Microbiol.">
        <title>Diazotrophic Anaeromyxobacter Isolates from Soils.</title>
        <authorList>
            <person name="Masuda Y."/>
            <person name="Yamanaka H."/>
            <person name="Xu Z.X."/>
            <person name="Shiratori Y."/>
            <person name="Aono T."/>
            <person name="Amachi S."/>
            <person name="Senoo K."/>
            <person name="Itoh H."/>
        </authorList>
    </citation>
    <scope>NUCLEOTIDE SEQUENCE [LARGE SCALE GENOMIC DNA]</scope>
    <source>
        <strain evidence="4">R267</strain>
    </source>
</reference>